<dbReference type="CDD" id="cd00082">
    <property type="entry name" value="HisKA"/>
    <property type="match status" value="1"/>
</dbReference>
<organism evidence="14 15">
    <name type="scientific">Glaciimonas immobilis</name>
    <dbReference type="NCBI Taxonomy" id="728004"/>
    <lineage>
        <taxon>Bacteria</taxon>
        <taxon>Pseudomonadati</taxon>
        <taxon>Pseudomonadota</taxon>
        <taxon>Betaproteobacteria</taxon>
        <taxon>Burkholderiales</taxon>
        <taxon>Oxalobacteraceae</taxon>
        <taxon>Glaciimonas</taxon>
    </lineage>
</organism>
<feature type="transmembrane region" description="Helical" evidence="12">
    <location>
        <begin position="342"/>
        <end position="361"/>
    </location>
</feature>
<evidence type="ECO:0000256" key="7">
    <source>
        <dbReference type="ARBA" id="ARBA00022741"/>
    </source>
</evidence>
<dbReference type="SUPFAM" id="SSF47384">
    <property type="entry name" value="Homodimeric domain of signal transducing histidine kinase"/>
    <property type="match status" value="1"/>
</dbReference>
<dbReference type="InterPro" id="IPR003661">
    <property type="entry name" value="HisK_dim/P_dom"/>
</dbReference>
<keyword evidence="4" id="KW-1003">Cell membrane</keyword>
<evidence type="ECO:0000256" key="11">
    <source>
        <dbReference type="ARBA" id="ARBA00023136"/>
    </source>
</evidence>
<feature type="transmembrane region" description="Helical" evidence="12">
    <location>
        <begin position="315"/>
        <end position="333"/>
    </location>
</feature>
<dbReference type="Gene3D" id="1.10.287.130">
    <property type="match status" value="1"/>
</dbReference>
<keyword evidence="12" id="KW-0812">Transmembrane</keyword>
<dbReference type="Gene3D" id="2.60.40.2380">
    <property type="match status" value="1"/>
</dbReference>
<dbReference type="SMART" id="SM00387">
    <property type="entry name" value="HATPase_c"/>
    <property type="match status" value="1"/>
</dbReference>
<comment type="catalytic activity">
    <reaction evidence="1">
        <text>ATP + protein L-histidine = ADP + protein N-phospho-L-histidine.</text>
        <dbReference type="EC" id="2.7.13.3"/>
    </reaction>
</comment>
<evidence type="ECO:0000256" key="2">
    <source>
        <dbReference type="ARBA" id="ARBA00004236"/>
    </source>
</evidence>
<keyword evidence="8 14" id="KW-0418">Kinase</keyword>
<evidence type="ECO:0000256" key="3">
    <source>
        <dbReference type="ARBA" id="ARBA00012438"/>
    </source>
</evidence>
<dbReference type="Proteomes" id="UP000571084">
    <property type="component" value="Unassembled WGS sequence"/>
</dbReference>
<dbReference type="Gene3D" id="3.30.565.10">
    <property type="entry name" value="Histidine kinase-like ATPase, C-terminal domain"/>
    <property type="match status" value="1"/>
</dbReference>
<dbReference type="InterPro" id="IPR004358">
    <property type="entry name" value="Sig_transdc_His_kin-like_C"/>
</dbReference>
<dbReference type="InterPro" id="IPR011622">
    <property type="entry name" value="7TMR_DISM_rcpt_extracell_dom2"/>
</dbReference>
<dbReference type="PROSITE" id="PS50109">
    <property type="entry name" value="HIS_KIN"/>
    <property type="match status" value="1"/>
</dbReference>
<evidence type="ECO:0000313" key="15">
    <source>
        <dbReference type="Proteomes" id="UP000571084"/>
    </source>
</evidence>
<dbReference type="GO" id="GO:0009927">
    <property type="term" value="F:histidine phosphotransfer kinase activity"/>
    <property type="evidence" value="ECO:0007669"/>
    <property type="project" value="TreeGrafter"/>
</dbReference>
<evidence type="ECO:0000313" key="14">
    <source>
        <dbReference type="EMBL" id="MBB5202110.1"/>
    </source>
</evidence>
<keyword evidence="15" id="KW-1185">Reference proteome</keyword>
<sequence length="660" mass="74528">MNRKMEVRSVVVWCLGLLFVLFSNLVFSKEIPRVFVPLGEAEQPLVVQMAYLEDADGSYTIDQVSSGQAGVFQTLKNQNYSFTYKKKAFWIRFSADLSAYNGLNWFLMQNYEHVGSLTVFYPGTDARFLSTTLIEDAPPGKRLFNIHNYLFKIPAPPTHPTTYYVRFAPDGHALNIDLSWAGTKGIVEYIGDTHIGLGLFFGGLLVMWIYNFFLFFYLRDRTYFYYLYYLGGFIGTFFYIYGLAPLFVQINAYYESFFAACAYAAVHGMILFSRHFLSLKKTIRWLDSYLVFFQWVLLAGLFLCFIFPIRYLFYAINYLILLVIPFLIIGGGIRSYQGYKPAYLYSVGWMVFGAGLVLQALKTLELLSSNFLTTYAIQFASVWESIIFALALATRLRLIEKEKADMSHQLVKQLQATVALEKNAAKQKTMFISAVNHELRSPLQSLTGAIEVLSVMAKSSPMEKTVDKITRASQRITAQMRDIGEFSRLEAGILSIRESTFTLRHLLEGILDDFSSMAKDKKIVLNLKNLGPDTELTSDYDRIRQILTNLVSNAIRCTQSGGVEINGDIETTLSSDGTGKHSLLIISVGDTGVGIPEKYLPHIFDMFVQIDSQEKTHGTGLGLAIVKRIIDLLNASITVESQVGKGTQFVVRIPVRCIDC</sequence>
<keyword evidence="6" id="KW-0808">Transferase</keyword>
<comment type="subcellular location">
    <subcellularLocation>
        <location evidence="2">Cell membrane</location>
    </subcellularLocation>
</comment>
<dbReference type="FunFam" id="3.30.565.10:FF:000023">
    <property type="entry name" value="PAS domain-containing sensor histidine kinase"/>
    <property type="match status" value="1"/>
</dbReference>
<dbReference type="PANTHER" id="PTHR43047">
    <property type="entry name" value="TWO-COMPONENT HISTIDINE PROTEIN KINASE"/>
    <property type="match status" value="1"/>
</dbReference>
<keyword evidence="7" id="KW-0547">Nucleotide-binding</keyword>
<evidence type="ECO:0000256" key="5">
    <source>
        <dbReference type="ARBA" id="ARBA00022553"/>
    </source>
</evidence>
<evidence type="ECO:0000256" key="4">
    <source>
        <dbReference type="ARBA" id="ARBA00022475"/>
    </source>
</evidence>
<comment type="caution">
    <text evidence="14">The sequence shown here is derived from an EMBL/GenBank/DDBJ whole genome shotgun (WGS) entry which is preliminary data.</text>
</comment>
<name>A0A840S0D7_9BURK</name>
<evidence type="ECO:0000256" key="9">
    <source>
        <dbReference type="ARBA" id="ARBA00022840"/>
    </source>
</evidence>
<evidence type="ECO:0000256" key="10">
    <source>
        <dbReference type="ARBA" id="ARBA00023012"/>
    </source>
</evidence>
<dbReference type="SUPFAM" id="SSF55874">
    <property type="entry name" value="ATPase domain of HSP90 chaperone/DNA topoisomerase II/histidine kinase"/>
    <property type="match status" value="1"/>
</dbReference>
<dbReference type="Pfam" id="PF00512">
    <property type="entry name" value="HisKA"/>
    <property type="match status" value="1"/>
</dbReference>
<gene>
    <name evidence="14" type="ORF">HNR39_003973</name>
</gene>
<feature type="domain" description="Histidine kinase" evidence="13">
    <location>
        <begin position="434"/>
        <end position="657"/>
    </location>
</feature>
<dbReference type="Pfam" id="PF07695">
    <property type="entry name" value="7TMR-DISM_7TM"/>
    <property type="match status" value="1"/>
</dbReference>
<dbReference type="PANTHER" id="PTHR43047:SF72">
    <property type="entry name" value="OSMOSENSING HISTIDINE PROTEIN KINASE SLN1"/>
    <property type="match status" value="1"/>
</dbReference>
<dbReference type="GO" id="GO:0005886">
    <property type="term" value="C:plasma membrane"/>
    <property type="evidence" value="ECO:0007669"/>
    <property type="project" value="UniProtKB-SubCell"/>
</dbReference>
<dbReference type="RefSeq" id="WP_168054260.1">
    <property type="nucleotide sequence ID" value="NZ_JAAOZT010000004.1"/>
</dbReference>
<dbReference type="Pfam" id="PF02518">
    <property type="entry name" value="HATPase_c"/>
    <property type="match status" value="1"/>
</dbReference>
<feature type="transmembrane region" description="Helical" evidence="12">
    <location>
        <begin position="373"/>
        <end position="393"/>
    </location>
</feature>
<dbReference type="AlphaFoldDB" id="A0A840S0D7"/>
<dbReference type="PRINTS" id="PR00344">
    <property type="entry name" value="BCTRLSENSOR"/>
</dbReference>
<keyword evidence="9" id="KW-0067">ATP-binding</keyword>
<reference evidence="14 15" key="1">
    <citation type="submission" date="2020-08" db="EMBL/GenBank/DDBJ databases">
        <title>Genomic Encyclopedia of Type Strains, Phase IV (KMG-IV): sequencing the most valuable type-strain genomes for metagenomic binning, comparative biology and taxonomic classification.</title>
        <authorList>
            <person name="Goeker M."/>
        </authorList>
    </citation>
    <scope>NUCLEOTIDE SEQUENCE [LARGE SCALE GENOMIC DNA]</scope>
    <source>
        <strain evidence="14 15">DSM 23240</strain>
    </source>
</reference>
<keyword evidence="11 12" id="KW-0472">Membrane</keyword>
<evidence type="ECO:0000259" key="13">
    <source>
        <dbReference type="PROSITE" id="PS50109"/>
    </source>
</evidence>
<evidence type="ECO:0000256" key="12">
    <source>
        <dbReference type="SAM" id="Phobius"/>
    </source>
</evidence>
<feature type="transmembrane region" description="Helical" evidence="12">
    <location>
        <begin position="256"/>
        <end position="277"/>
    </location>
</feature>
<feature type="transmembrane region" description="Helical" evidence="12">
    <location>
        <begin position="195"/>
        <end position="218"/>
    </location>
</feature>
<keyword evidence="10" id="KW-0902">Two-component regulatory system</keyword>
<feature type="transmembrane region" description="Helical" evidence="12">
    <location>
        <begin position="289"/>
        <end position="309"/>
    </location>
</feature>
<dbReference type="InterPro" id="IPR036890">
    <property type="entry name" value="HATPase_C_sf"/>
</dbReference>
<dbReference type="InterPro" id="IPR036097">
    <property type="entry name" value="HisK_dim/P_sf"/>
</dbReference>
<evidence type="ECO:0000256" key="8">
    <source>
        <dbReference type="ARBA" id="ARBA00022777"/>
    </source>
</evidence>
<dbReference type="EMBL" id="JACHHQ010000010">
    <property type="protein sequence ID" value="MBB5202110.1"/>
    <property type="molecule type" value="Genomic_DNA"/>
</dbReference>
<keyword evidence="5" id="KW-0597">Phosphoprotein</keyword>
<dbReference type="InterPro" id="IPR011623">
    <property type="entry name" value="7TMR_DISM_rcpt_extracell_dom1"/>
</dbReference>
<accession>A0A840S0D7</accession>
<evidence type="ECO:0000256" key="1">
    <source>
        <dbReference type="ARBA" id="ARBA00000085"/>
    </source>
</evidence>
<dbReference type="InterPro" id="IPR003594">
    <property type="entry name" value="HATPase_dom"/>
</dbReference>
<dbReference type="InterPro" id="IPR005467">
    <property type="entry name" value="His_kinase_dom"/>
</dbReference>
<dbReference type="GO" id="GO:0000155">
    <property type="term" value="F:phosphorelay sensor kinase activity"/>
    <property type="evidence" value="ECO:0007669"/>
    <property type="project" value="InterPro"/>
</dbReference>
<protein>
    <recommendedName>
        <fullName evidence="3">histidine kinase</fullName>
        <ecNumber evidence="3">2.7.13.3</ecNumber>
    </recommendedName>
</protein>
<evidence type="ECO:0000256" key="6">
    <source>
        <dbReference type="ARBA" id="ARBA00022679"/>
    </source>
</evidence>
<dbReference type="GO" id="GO:0005524">
    <property type="term" value="F:ATP binding"/>
    <property type="evidence" value="ECO:0007669"/>
    <property type="project" value="UniProtKB-KW"/>
</dbReference>
<dbReference type="Pfam" id="PF07696">
    <property type="entry name" value="7TMR-DISMED2"/>
    <property type="match status" value="1"/>
</dbReference>
<dbReference type="EC" id="2.7.13.3" evidence="3"/>
<dbReference type="SMART" id="SM00388">
    <property type="entry name" value="HisKA"/>
    <property type="match status" value="1"/>
</dbReference>
<feature type="transmembrane region" description="Helical" evidence="12">
    <location>
        <begin position="225"/>
        <end position="244"/>
    </location>
</feature>
<proteinExistence type="predicted"/>
<keyword evidence="12" id="KW-1133">Transmembrane helix</keyword>